<evidence type="ECO:0000256" key="2">
    <source>
        <dbReference type="ARBA" id="ARBA00022692"/>
    </source>
</evidence>
<accession>A0A173YIA2</accession>
<gene>
    <name evidence="6" type="ORF">ERS852470_00359</name>
</gene>
<organism evidence="6 7">
    <name type="scientific">Clostridium disporicum</name>
    <dbReference type="NCBI Taxonomy" id="84024"/>
    <lineage>
        <taxon>Bacteria</taxon>
        <taxon>Bacillati</taxon>
        <taxon>Bacillota</taxon>
        <taxon>Clostridia</taxon>
        <taxon>Eubacteriales</taxon>
        <taxon>Clostridiaceae</taxon>
        <taxon>Clostridium</taxon>
    </lineage>
</organism>
<sequence length="212" mass="22911">MFIFSSILLAFSASLDSLIIGIAYGIKKIRIKFSINIIIALIVTLGTFLSMLLGAILGNFIPGYICNYIGAILLIAVGIWMTIDYYKDQKSLSSDTTDSDDINNDLIDSLNYDEILTKNKTADIDGSGNIELKEAVSLALALSINNFALGIGASMSGISIPLTTAFTFIFSVLILIIGFKIGNSFLSKIFGKYSGLLSALIIILMGVFQLFF</sequence>
<feature type="transmembrane region" description="Helical" evidence="5">
    <location>
        <begin position="160"/>
        <end position="181"/>
    </location>
</feature>
<dbReference type="GeneID" id="83010453"/>
<dbReference type="OrthoDB" id="1679205at2"/>
<feature type="transmembrane region" description="Helical" evidence="5">
    <location>
        <begin position="6"/>
        <end position="26"/>
    </location>
</feature>
<evidence type="ECO:0000256" key="4">
    <source>
        <dbReference type="ARBA" id="ARBA00023136"/>
    </source>
</evidence>
<name>A0A173YIA2_9CLOT</name>
<keyword evidence="4 5" id="KW-0472">Membrane</keyword>
<feature type="transmembrane region" description="Helical" evidence="5">
    <location>
        <begin position="193"/>
        <end position="211"/>
    </location>
</feature>
<protein>
    <submittedName>
        <fullName evidence="6">Sporulation protein YtaF</fullName>
    </submittedName>
</protein>
<feature type="transmembrane region" description="Helical" evidence="5">
    <location>
        <begin position="33"/>
        <end position="55"/>
    </location>
</feature>
<feature type="transmembrane region" description="Helical" evidence="5">
    <location>
        <begin position="61"/>
        <end position="83"/>
    </location>
</feature>
<proteinExistence type="predicted"/>
<dbReference type="InterPro" id="IPR003810">
    <property type="entry name" value="Mntp/YtaF"/>
</dbReference>
<dbReference type="Pfam" id="PF02659">
    <property type="entry name" value="Mntp"/>
    <property type="match status" value="2"/>
</dbReference>
<evidence type="ECO:0000256" key="5">
    <source>
        <dbReference type="SAM" id="Phobius"/>
    </source>
</evidence>
<reference evidence="6 7" key="1">
    <citation type="submission" date="2015-09" db="EMBL/GenBank/DDBJ databases">
        <authorList>
            <consortium name="Pathogen Informatics"/>
        </authorList>
    </citation>
    <scope>NUCLEOTIDE SEQUENCE [LARGE SCALE GENOMIC DNA]</scope>
    <source>
        <strain evidence="6 7">2789STDY5834855</strain>
    </source>
</reference>
<dbReference type="PANTHER" id="PTHR35529:SF2">
    <property type="entry name" value="SPORULATION PROTEIN YTAF-RELATED"/>
    <property type="match status" value="1"/>
</dbReference>
<keyword evidence="1" id="KW-1003">Cell membrane</keyword>
<dbReference type="EMBL" id="CYZV01000003">
    <property type="protein sequence ID" value="CUN63313.1"/>
    <property type="molecule type" value="Genomic_DNA"/>
</dbReference>
<dbReference type="AlphaFoldDB" id="A0A173YIA2"/>
<evidence type="ECO:0000256" key="3">
    <source>
        <dbReference type="ARBA" id="ARBA00022989"/>
    </source>
</evidence>
<keyword evidence="3 5" id="KW-1133">Transmembrane helix</keyword>
<evidence type="ECO:0000313" key="6">
    <source>
        <dbReference type="EMBL" id="CUN63313.1"/>
    </source>
</evidence>
<dbReference type="RefSeq" id="WP_042393919.1">
    <property type="nucleotide sequence ID" value="NZ_CYYT01000007.1"/>
</dbReference>
<evidence type="ECO:0000313" key="7">
    <source>
        <dbReference type="Proteomes" id="UP000095558"/>
    </source>
</evidence>
<keyword evidence="2 5" id="KW-0812">Transmembrane</keyword>
<dbReference type="NCBIfam" id="TIGR02840">
    <property type="entry name" value="spore_YtaF"/>
    <property type="match status" value="1"/>
</dbReference>
<evidence type="ECO:0000256" key="1">
    <source>
        <dbReference type="ARBA" id="ARBA00022475"/>
    </source>
</evidence>
<dbReference type="PANTHER" id="PTHR35529">
    <property type="entry name" value="MANGANESE EFFLUX PUMP MNTP-RELATED"/>
    <property type="match status" value="1"/>
</dbReference>
<dbReference type="InterPro" id="IPR014205">
    <property type="entry name" value="Spore_YtaF"/>
</dbReference>
<dbReference type="Proteomes" id="UP000095558">
    <property type="component" value="Unassembled WGS sequence"/>
</dbReference>